<reference evidence="24 25" key="5">
    <citation type="journal article" date="2019" name="Nat. Med.">
        <title>A library of human gut bacterial isolates paired with longitudinal multiomics data enables mechanistic microbiome research.</title>
        <authorList>
            <person name="Poyet M."/>
            <person name="Groussin M."/>
            <person name="Gibbons S.M."/>
            <person name="Avila-Pacheco J."/>
            <person name="Jiang X."/>
            <person name="Kearney S.M."/>
            <person name="Perrotta A.R."/>
            <person name="Berdy B."/>
            <person name="Zhao S."/>
            <person name="Lieberman T.D."/>
            <person name="Swanson P.K."/>
            <person name="Smith M."/>
            <person name="Roesemann S."/>
            <person name="Alexander J.E."/>
            <person name="Rich S.A."/>
            <person name="Livny J."/>
            <person name="Vlamakis H."/>
            <person name="Clish C."/>
            <person name="Bullock K."/>
            <person name="Deik A."/>
            <person name="Scott J."/>
            <person name="Pierce K.A."/>
            <person name="Xavier R.J."/>
            <person name="Alm E.J."/>
        </authorList>
    </citation>
    <scope>NUCLEOTIDE SEQUENCE [LARGE SCALE GENOMIC DNA]</scope>
    <source>
        <strain evidence="11 28">BIOML-A10</strain>
        <strain evidence="10 26">BIOML-A11</strain>
        <strain evidence="13 25">BIOML-A20</strain>
        <strain evidence="12 24">BIOML-A32</strain>
        <strain evidence="9 27">BIOML-A41</strain>
    </source>
</reference>
<dbReference type="EMBL" id="CP051672">
    <property type="protein sequence ID" value="QJE29030.1"/>
    <property type="molecule type" value="Genomic_DNA"/>
</dbReference>
<organism evidence="4 19">
    <name type="scientific">Parabacteroides distasonis</name>
    <dbReference type="NCBI Taxonomy" id="823"/>
    <lineage>
        <taxon>Bacteria</taxon>
        <taxon>Pseudomonadati</taxon>
        <taxon>Bacteroidota</taxon>
        <taxon>Bacteroidia</taxon>
        <taxon>Bacteroidales</taxon>
        <taxon>Tannerellaceae</taxon>
        <taxon>Parabacteroides</taxon>
    </lineage>
</organism>
<dbReference type="OrthoDB" id="8480302at2"/>
<dbReference type="RefSeq" id="WP_005858748.1">
    <property type="nucleotide sequence ID" value="NZ_AP019729.1"/>
</dbReference>
<evidence type="ECO:0000313" key="4">
    <source>
        <dbReference type="EMBL" id="CUN80302.1"/>
    </source>
</evidence>
<dbReference type="Proteomes" id="UP000095332">
    <property type="component" value="Unassembled WGS sequence"/>
</dbReference>
<evidence type="ECO:0000313" key="29">
    <source>
        <dbReference type="Proteomes" id="UP000501982"/>
    </source>
</evidence>
<dbReference type="GeneID" id="93523878"/>
<reference evidence="15 29" key="7">
    <citation type="submission" date="2020-04" db="EMBL/GenBank/DDBJ databases">
        <title>Complete Genomes and Methylome analysis of CBBP consortium that reverse antibiotic-induced susceptibility to vancomycin-resistant Enterococcus faecium infection.</title>
        <authorList>
            <person name="Fomenkov A."/>
            <person name="Zhang Z."/>
            <person name="Pamer E."/>
            <person name="Roberts R.J."/>
        </authorList>
    </citation>
    <scope>NUCLEOTIDE SEQUENCE [LARGE SCALE GENOMIC DNA]</scope>
    <source>
        <strain evidence="29">CBBP</strain>
        <strain evidence="15">CBBP-1</strain>
    </source>
</reference>
<dbReference type="EMBL" id="WKMC01000016">
    <property type="protein sequence ID" value="MRZ52260.1"/>
    <property type="molecule type" value="Genomic_DNA"/>
</dbReference>
<dbReference type="Proteomes" id="UP000315827">
    <property type="component" value="Unassembled WGS sequence"/>
</dbReference>
<evidence type="ECO:0000313" key="11">
    <source>
        <dbReference type="EMBL" id="MRZ07108.1"/>
    </source>
</evidence>
<dbReference type="Proteomes" id="UP000095455">
    <property type="component" value="Unassembled WGS sequence"/>
</dbReference>
<dbReference type="Proteomes" id="UP000463337">
    <property type="component" value="Unassembled WGS sequence"/>
</dbReference>
<evidence type="ECO:0000256" key="1">
    <source>
        <dbReference type="SAM" id="Phobius"/>
    </source>
</evidence>
<reference evidence="17 23" key="6">
    <citation type="submission" date="2019-07" db="EMBL/GenBank/DDBJ databases">
        <title>Genome sequencing of Parabacteroides distasonis iSURF_7.</title>
        <authorList>
            <person name="Degefu H.N."/>
            <person name="Ruoff K.L."/>
            <person name="Price C.E."/>
            <person name="Valls R.A."/>
            <person name="O'Toole G.A."/>
        </authorList>
    </citation>
    <scope>NUCLEOTIDE SEQUENCE [LARGE SCALE GENOMIC DNA]</scope>
    <source>
        <strain evidence="17 23">CFPLTA003_1B</strain>
    </source>
</reference>
<dbReference type="Proteomes" id="UP000284660">
    <property type="component" value="Unassembled WGS sequence"/>
</dbReference>
<evidence type="ECO:0000259" key="2">
    <source>
        <dbReference type="Pfam" id="PF09413"/>
    </source>
</evidence>
<reference evidence="7" key="9">
    <citation type="submission" date="2023-01" db="EMBL/GenBank/DDBJ databases">
        <title>Human gut microbiome strain richness.</title>
        <authorList>
            <person name="Chen-Liaw A."/>
        </authorList>
    </citation>
    <scope>NUCLEOTIDE SEQUENCE</scope>
    <source>
        <strain evidence="8">D35st1_E5_D35t1_190705</strain>
        <strain evidence="7">RTP21484st1_E5_RTP21484_190118</strain>
    </source>
</reference>
<reference evidence="21" key="2">
    <citation type="submission" date="2017-04" db="EMBL/GenBank/DDBJ databases">
        <title>Function of individual gut microbiota members based on whole genome sequencing of pure cultures obtained from chicken caecum.</title>
        <authorList>
            <person name="Medvecky M."/>
            <person name="Cejkova D."/>
            <person name="Polansky O."/>
            <person name="Karasova D."/>
            <person name="Kubasova T."/>
            <person name="Cizek A."/>
            <person name="Rychlik I."/>
        </authorList>
    </citation>
    <scope>NUCLEOTIDE SEQUENCE [LARGE SCALE GENOMIC DNA]</scope>
    <source>
        <strain evidence="21">An199</strain>
    </source>
</reference>
<dbReference type="Proteomes" id="UP000195950">
    <property type="component" value="Unassembled WGS sequence"/>
</dbReference>
<dbReference type="Proteomes" id="UP000095591">
    <property type="component" value="Unassembled WGS sequence"/>
</dbReference>
<dbReference type="EMBL" id="WKMW01000004">
    <property type="protein sequence ID" value="MRY83816.1"/>
    <property type="molecule type" value="Genomic_DNA"/>
</dbReference>
<accession>A0A174R5A9</accession>
<dbReference type="Proteomes" id="UP000450599">
    <property type="component" value="Unassembled WGS sequence"/>
</dbReference>
<evidence type="ECO:0000313" key="16">
    <source>
        <dbReference type="EMBL" id="RHD75758.1"/>
    </source>
</evidence>
<dbReference type="EMBL" id="WKMX01000011">
    <property type="protein sequence ID" value="MRZ07108.1"/>
    <property type="molecule type" value="Genomic_DNA"/>
</dbReference>
<evidence type="ECO:0000313" key="15">
    <source>
        <dbReference type="EMBL" id="QJE29030.1"/>
    </source>
</evidence>
<reference evidence="16 22" key="4">
    <citation type="submission" date="2018-08" db="EMBL/GenBank/DDBJ databases">
        <title>A genome reference for cultivated species of the human gut microbiota.</title>
        <authorList>
            <person name="Zou Y."/>
            <person name="Xue W."/>
            <person name="Luo G."/>
        </authorList>
    </citation>
    <scope>NUCLEOTIDE SEQUENCE [LARGE SCALE GENOMIC DNA]</scope>
    <source>
        <strain evidence="16 22">AM30-4</strain>
    </source>
</reference>
<dbReference type="InterPro" id="IPR011322">
    <property type="entry name" value="N-reg_PII-like_a/b"/>
</dbReference>
<dbReference type="EMBL" id="CYYK01000003">
    <property type="protein sequence ID" value="CUN80302.1"/>
    <property type="molecule type" value="Genomic_DNA"/>
</dbReference>
<dbReference type="InterPro" id="IPR018551">
    <property type="entry name" value="DUF2007"/>
</dbReference>
<dbReference type="Proteomes" id="UP000501982">
    <property type="component" value="Chromosome"/>
</dbReference>
<evidence type="ECO:0000313" key="18">
    <source>
        <dbReference type="Proteomes" id="UP000095332"/>
    </source>
</evidence>
<evidence type="ECO:0000313" key="12">
    <source>
        <dbReference type="EMBL" id="MRZ52260.1"/>
    </source>
</evidence>
<name>A0A174R5A9_PARDI</name>
<feature type="domain" description="DUF2007" evidence="2">
    <location>
        <begin position="5"/>
        <end position="69"/>
    </location>
</feature>
<evidence type="ECO:0000313" key="20">
    <source>
        <dbReference type="Proteomes" id="UP000095591"/>
    </source>
</evidence>
<dbReference type="EMBL" id="WKLT01000010">
    <property type="protein sequence ID" value="MRY58630.1"/>
    <property type="molecule type" value="Genomic_DNA"/>
</dbReference>
<evidence type="ECO:0000313" key="26">
    <source>
        <dbReference type="Proteomes" id="UP000450599"/>
    </source>
</evidence>
<evidence type="ECO:0000313" key="27">
    <source>
        <dbReference type="Proteomes" id="UP000463337"/>
    </source>
</evidence>
<evidence type="ECO:0000313" key="17">
    <source>
        <dbReference type="EMBL" id="TWV58003.1"/>
    </source>
</evidence>
<evidence type="ECO:0000313" key="21">
    <source>
        <dbReference type="Proteomes" id="UP000195950"/>
    </source>
</evidence>
<evidence type="ECO:0000313" key="7">
    <source>
        <dbReference type="EMBL" id="MDB9006861.1"/>
    </source>
</evidence>
<evidence type="ECO:0000313" key="6">
    <source>
        <dbReference type="EMBL" id="MCB6517629.1"/>
    </source>
</evidence>
<dbReference type="Proteomes" id="UP000441358">
    <property type="component" value="Unassembled WGS sequence"/>
</dbReference>
<evidence type="ECO:0000313" key="8">
    <source>
        <dbReference type="EMBL" id="MDB9138670.1"/>
    </source>
</evidence>
<evidence type="ECO:0000313" key="9">
    <source>
        <dbReference type="EMBL" id="MRY58630.1"/>
    </source>
</evidence>
<dbReference type="Gene3D" id="3.30.70.790">
    <property type="entry name" value="UreE, C-terminal domain"/>
    <property type="match status" value="1"/>
</dbReference>
<evidence type="ECO:0000313" key="22">
    <source>
        <dbReference type="Proteomes" id="UP000284660"/>
    </source>
</evidence>
<keyword evidence="1" id="KW-0812">Transmembrane</keyword>
<proteinExistence type="predicted"/>
<evidence type="ECO:0000313" key="28">
    <source>
        <dbReference type="Proteomes" id="UP000471216"/>
    </source>
</evidence>
<dbReference type="Proteomes" id="UP001210126">
    <property type="component" value="Unassembled WGS sequence"/>
</dbReference>
<evidence type="ECO:0000313" key="14">
    <source>
        <dbReference type="EMBL" id="OUP16100.1"/>
    </source>
</evidence>
<reference evidence="6" key="8">
    <citation type="submission" date="2021-10" db="EMBL/GenBank/DDBJ databases">
        <title>Collection of gut derived symbiotic bacterial strains cultured from healthy donors.</title>
        <authorList>
            <person name="Lin H."/>
            <person name="Littmann E."/>
            <person name="Kohout C."/>
            <person name="Pamer E.G."/>
        </authorList>
    </citation>
    <scope>NUCLEOTIDE SEQUENCE</scope>
    <source>
        <strain evidence="6">DFI.2.94</strain>
    </source>
</reference>
<protein>
    <submittedName>
        <fullName evidence="6">DUF2007 domain-containing protein</fullName>
    </submittedName>
</protein>
<dbReference type="EMBL" id="CZBM01000002">
    <property type="protein sequence ID" value="CUP87399.1"/>
    <property type="molecule type" value="Genomic_DNA"/>
</dbReference>
<reference evidence="18 19" key="1">
    <citation type="submission" date="2015-09" db="EMBL/GenBank/DDBJ databases">
        <authorList>
            <consortium name="Pathogen Informatics"/>
        </authorList>
    </citation>
    <scope>NUCLEOTIDE SEQUENCE [LARGE SCALE GENOMIC DNA]</scope>
    <source>
        <strain evidence="4 19">2789STDY5608822</strain>
        <strain evidence="3 20">2789STDY5608872</strain>
        <strain evidence="5 18">2789STDY5834948</strain>
    </source>
</reference>
<sequence length="129" mass="14541">MDKIVEIARFTYPADAQPLMALLRSEGIECYLRNELSSQIMAGYVDVGGARVEILESDVPRAMKIMEEGGYDLPREDEQAEPVEQVAGFARHIPFLRKYPLEKQIMILFVIIAVFLALVIYFGSLISSN</sequence>
<dbReference type="Proteomes" id="UP001211522">
    <property type="component" value="Unassembled WGS sequence"/>
</dbReference>
<evidence type="ECO:0000313" key="19">
    <source>
        <dbReference type="Proteomes" id="UP000095455"/>
    </source>
</evidence>
<evidence type="ECO:0000313" key="23">
    <source>
        <dbReference type="Proteomes" id="UP000315827"/>
    </source>
</evidence>
<evidence type="ECO:0000313" key="13">
    <source>
        <dbReference type="EMBL" id="MSB73090.1"/>
    </source>
</evidence>
<keyword evidence="1" id="KW-1133">Transmembrane helix</keyword>
<dbReference type="AlphaFoldDB" id="A0A174R5A9"/>
<reference evidence="14" key="3">
    <citation type="journal article" date="2018" name="BMC Genomics">
        <title>Whole genome sequencing and function prediction of 133 gut anaerobes isolated from chicken caecum in pure cultures.</title>
        <authorList>
            <person name="Medvecky M."/>
            <person name="Cejkova D."/>
            <person name="Polansky O."/>
            <person name="Karasova D."/>
            <person name="Kubasova T."/>
            <person name="Cizek A."/>
            <person name="Rychlik I."/>
        </authorList>
    </citation>
    <scope>NUCLEOTIDE SEQUENCE</scope>
    <source>
        <strain evidence="14">An199</strain>
    </source>
</reference>
<dbReference type="EMBL" id="JAQMPJ010000022">
    <property type="protein sequence ID" value="MDB9006861.1"/>
    <property type="molecule type" value="Genomic_DNA"/>
</dbReference>
<dbReference type="EMBL" id="CYXP01000005">
    <property type="protein sequence ID" value="CUN18770.1"/>
    <property type="molecule type" value="Genomic_DNA"/>
</dbReference>
<dbReference type="EMBL" id="JAJCNI010000007">
    <property type="protein sequence ID" value="MCB6517629.1"/>
    <property type="molecule type" value="Genomic_DNA"/>
</dbReference>
<dbReference type="Proteomes" id="UP001198806">
    <property type="component" value="Unassembled WGS sequence"/>
</dbReference>
<evidence type="ECO:0000313" key="25">
    <source>
        <dbReference type="Proteomes" id="UP000441609"/>
    </source>
</evidence>
<dbReference type="EMBL" id="JAQMPX010000068">
    <property type="protein sequence ID" value="MDB9138670.1"/>
    <property type="molecule type" value="Genomic_DNA"/>
</dbReference>
<dbReference type="EMBL" id="VOHW01000023">
    <property type="protein sequence ID" value="TWV58003.1"/>
    <property type="molecule type" value="Genomic_DNA"/>
</dbReference>
<dbReference type="EMBL" id="NFJX01000017">
    <property type="protein sequence ID" value="OUP16100.1"/>
    <property type="molecule type" value="Genomic_DNA"/>
</dbReference>
<dbReference type="Pfam" id="PF09413">
    <property type="entry name" value="DUF2007"/>
    <property type="match status" value="1"/>
</dbReference>
<dbReference type="EMBL" id="QSJN01000004">
    <property type="protein sequence ID" value="RHD75758.1"/>
    <property type="molecule type" value="Genomic_DNA"/>
</dbReference>
<dbReference type="Proteomes" id="UP000471216">
    <property type="component" value="Unassembled WGS sequence"/>
</dbReference>
<evidence type="ECO:0000313" key="10">
    <source>
        <dbReference type="EMBL" id="MRY83816.1"/>
    </source>
</evidence>
<evidence type="ECO:0000313" key="24">
    <source>
        <dbReference type="Proteomes" id="UP000441358"/>
    </source>
</evidence>
<feature type="transmembrane region" description="Helical" evidence="1">
    <location>
        <begin position="105"/>
        <end position="126"/>
    </location>
</feature>
<dbReference type="SUPFAM" id="SSF54913">
    <property type="entry name" value="GlnB-like"/>
    <property type="match status" value="1"/>
</dbReference>
<dbReference type="EMBL" id="WKMO01000005">
    <property type="protein sequence ID" value="MSB73090.1"/>
    <property type="molecule type" value="Genomic_DNA"/>
</dbReference>
<evidence type="ECO:0000313" key="5">
    <source>
        <dbReference type="EMBL" id="CUP87399.1"/>
    </source>
</evidence>
<dbReference type="Proteomes" id="UP000441609">
    <property type="component" value="Unassembled WGS sequence"/>
</dbReference>
<keyword evidence="1" id="KW-0472">Membrane</keyword>
<evidence type="ECO:0000313" key="3">
    <source>
        <dbReference type="EMBL" id="CUN18770.1"/>
    </source>
</evidence>
<gene>
    <name evidence="14" type="ORF">B5F32_16460</name>
    <name evidence="16" type="ORF">DW782_08910</name>
    <name evidence="4" type="ORF">ERS852380_01044</name>
    <name evidence="3" type="ORF">ERS852429_02369</name>
    <name evidence="5" type="ORF">ERS852560_00870</name>
    <name evidence="17" type="ORF">FSA05_22035</name>
    <name evidence="11" type="ORF">GKD54_12975</name>
    <name evidence="10" type="ORF">GKD58_06030</name>
    <name evidence="9" type="ORF">GKD59_12080</name>
    <name evidence="12" type="ORF">GKD66_18950</name>
    <name evidence="13" type="ORF">GKD70_07265</name>
    <name evidence="15" type="ORF">HHO38_12235</name>
    <name evidence="6" type="ORF">LI194_07445</name>
    <name evidence="7" type="ORF">PN599_17880</name>
    <name evidence="8" type="ORF">PN612_09125</name>
</gene>